<feature type="compositionally biased region" description="Basic and acidic residues" evidence="1">
    <location>
        <begin position="241"/>
        <end position="251"/>
    </location>
</feature>
<organism evidence="2 3">
    <name type="scientific">Crenichthys baileyi</name>
    <name type="common">White River springfish</name>
    <dbReference type="NCBI Taxonomy" id="28760"/>
    <lineage>
        <taxon>Eukaryota</taxon>
        <taxon>Metazoa</taxon>
        <taxon>Chordata</taxon>
        <taxon>Craniata</taxon>
        <taxon>Vertebrata</taxon>
        <taxon>Euteleostomi</taxon>
        <taxon>Actinopterygii</taxon>
        <taxon>Neopterygii</taxon>
        <taxon>Teleostei</taxon>
        <taxon>Neoteleostei</taxon>
        <taxon>Acanthomorphata</taxon>
        <taxon>Ovalentaria</taxon>
        <taxon>Atherinomorphae</taxon>
        <taxon>Cyprinodontiformes</taxon>
        <taxon>Goodeidae</taxon>
        <taxon>Crenichthys</taxon>
    </lineage>
</organism>
<dbReference type="Proteomes" id="UP001311232">
    <property type="component" value="Unassembled WGS sequence"/>
</dbReference>
<comment type="caution">
    <text evidence="2">The sequence shown here is derived from an EMBL/GenBank/DDBJ whole genome shotgun (WGS) entry which is preliminary data.</text>
</comment>
<evidence type="ECO:0000313" key="2">
    <source>
        <dbReference type="EMBL" id="KAK5617376.1"/>
    </source>
</evidence>
<dbReference type="EMBL" id="JAHHUM010000731">
    <property type="protein sequence ID" value="KAK5617376.1"/>
    <property type="molecule type" value="Genomic_DNA"/>
</dbReference>
<protein>
    <submittedName>
        <fullName evidence="2">Uncharacterized protein</fullName>
    </submittedName>
</protein>
<feature type="region of interest" description="Disordered" evidence="1">
    <location>
        <begin position="84"/>
        <end position="119"/>
    </location>
</feature>
<keyword evidence="3" id="KW-1185">Reference proteome</keyword>
<dbReference type="AlphaFoldDB" id="A0AAV9S7R5"/>
<feature type="compositionally biased region" description="Polar residues" evidence="1">
    <location>
        <begin position="15"/>
        <end position="24"/>
    </location>
</feature>
<accession>A0AAV9S7R5</accession>
<feature type="region of interest" description="Disordered" evidence="1">
    <location>
        <begin position="1"/>
        <end position="24"/>
    </location>
</feature>
<sequence>MQCTRRVLHSGPATKPTTLTVGTNHNQNQADMAANLLGWIQQQEEDARALYGEDIETLPSPLLLEETEEVFGGSRLVLAPPGYKPGRNRSTHPMPCPVASSSHSRRRRHLPATSKTPSAVMSEQREDFLLSIEEKLIRLNAHELQRVCELCKIKGKDNEDIKNKTSGALVKHIIKFCEYDEFLQREDEGMAVLLELNDALEAVKEARSSPSAAVAGAASLSWTTDEEEREMARSELPAAPGEDRSSLERHAAQRATPDGRIQHSRGSESTSNSCCNASQTGFRKYFRINGHVGEPTSKDTLSFSSLEHQIVQGH</sequence>
<proteinExistence type="predicted"/>
<name>A0AAV9S7R5_9TELE</name>
<gene>
    <name evidence="2" type="ORF">CRENBAI_006914</name>
</gene>
<reference evidence="2 3" key="1">
    <citation type="submission" date="2021-06" db="EMBL/GenBank/DDBJ databases">
        <authorList>
            <person name="Palmer J.M."/>
        </authorList>
    </citation>
    <scope>NUCLEOTIDE SEQUENCE [LARGE SCALE GENOMIC DNA]</scope>
    <source>
        <strain evidence="2 3">MEX-2019</strain>
        <tissue evidence="2">Muscle</tissue>
    </source>
</reference>
<feature type="region of interest" description="Disordered" evidence="1">
    <location>
        <begin position="214"/>
        <end position="275"/>
    </location>
</feature>
<evidence type="ECO:0000256" key="1">
    <source>
        <dbReference type="SAM" id="MobiDB-lite"/>
    </source>
</evidence>
<evidence type="ECO:0000313" key="3">
    <source>
        <dbReference type="Proteomes" id="UP001311232"/>
    </source>
</evidence>